<dbReference type="Proteomes" id="UP000054270">
    <property type="component" value="Unassembled WGS sequence"/>
</dbReference>
<organism evidence="1 2">
    <name type="scientific">Hypholoma sublateritium (strain FD-334 SS-4)</name>
    <dbReference type="NCBI Taxonomy" id="945553"/>
    <lineage>
        <taxon>Eukaryota</taxon>
        <taxon>Fungi</taxon>
        <taxon>Dikarya</taxon>
        <taxon>Basidiomycota</taxon>
        <taxon>Agaricomycotina</taxon>
        <taxon>Agaricomycetes</taxon>
        <taxon>Agaricomycetidae</taxon>
        <taxon>Agaricales</taxon>
        <taxon>Agaricineae</taxon>
        <taxon>Strophariaceae</taxon>
        <taxon>Hypholoma</taxon>
    </lineage>
</organism>
<gene>
    <name evidence="1" type="ORF">HYPSUDRAFT_216187</name>
</gene>
<dbReference type="STRING" id="945553.A0A0D2NS53"/>
<protein>
    <submittedName>
        <fullName evidence="1">Uncharacterized protein</fullName>
    </submittedName>
</protein>
<keyword evidence="2" id="KW-1185">Reference proteome</keyword>
<reference evidence="2" key="1">
    <citation type="submission" date="2014-04" db="EMBL/GenBank/DDBJ databases">
        <title>Evolutionary Origins and Diversification of the Mycorrhizal Mutualists.</title>
        <authorList>
            <consortium name="DOE Joint Genome Institute"/>
            <consortium name="Mycorrhizal Genomics Consortium"/>
            <person name="Kohler A."/>
            <person name="Kuo A."/>
            <person name="Nagy L.G."/>
            <person name="Floudas D."/>
            <person name="Copeland A."/>
            <person name="Barry K.W."/>
            <person name="Cichocki N."/>
            <person name="Veneault-Fourrey C."/>
            <person name="LaButti K."/>
            <person name="Lindquist E.A."/>
            <person name="Lipzen A."/>
            <person name="Lundell T."/>
            <person name="Morin E."/>
            <person name="Murat C."/>
            <person name="Riley R."/>
            <person name="Ohm R."/>
            <person name="Sun H."/>
            <person name="Tunlid A."/>
            <person name="Henrissat B."/>
            <person name="Grigoriev I.V."/>
            <person name="Hibbett D.S."/>
            <person name="Martin F."/>
        </authorList>
    </citation>
    <scope>NUCLEOTIDE SEQUENCE [LARGE SCALE GENOMIC DNA]</scope>
    <source>
        <strain evidence="2">FD-334 SS-4</strain>
    </source>
</reference>
<dbReference type="EMBL" id="KN817556">
    <property type="protein sequence ID" value="KJA21634.1"/>
    <property type="molecule type" value="Genomic_DNA"/>
</dbReference>
<sequence>MGGLYTVGITAPLNAHLPKMQTAYRLTLLYIIVATLATAGTNGVAEAKPKVNVGRFALRGESGLDSGLASRSLSGDLTEAEAHALWLTSRKPTRRSTAQRRQASAAAVVEGSRFAATDASTGTSYGDLVYGTDGWTLSTSDTPSTLVYSRSSGFYARDSREAQRLTYTSQNASDPYRIFGVGQCYAGSPTTIGSGSSNVLCLVNAISGTRAGSRPDKVKNNLDPSGSSYVETNIWTVDYSKKTASPTWINSDGTAIPAYIVVAVKHPDIIFVTGDVAATSAHYGLEFRPVTLSYTNSS</sequence>
<evidence type="ECO:0000313" key="2">
    <source>
        <dbReference type="Proteomes" id="UP000054270"/>
    </source>
</evidence>
<proteinExistence type="predicted"/>
<accession>A0A0D2NS53</accession>
<name>A0A0D2NS53_HYPSF</name>
<dbReference type="AlphaFoldDB" id="A0A0D2NS53"/>
<dbReference type="OrthoDB" id="4584900at2759"/>
<evidence type="ECO:0000313" key="1">
    <source>
        <dbReference type="EMBL" id="KJA21634.1"/>
    </source>
</evidence>